<dbReference type="InterPro" id="IPR036388">
    <property type="entry name" value="WH-like_DNA-bd_sf"/>
</dbReference>
<evidence type="ECO:0000313" key="2">
    <source>
        <dbReference type="EMBL" id="MEQ2471444.1"/>
    </source>
</evidence>
<protein>
    <submittedName>
        <fullName evidence="2">Sporulation initiation factor Spo0A C-terminal domain-containing protein</fullName>
    </submittedName>
</protein>
<sequence length="118" mass="13720">MKQTIQILLNSAGVFSHYCGYRYFIRAVELAVQDPTRLQYIQKAIYVTVAFEYATTVTSVERDIRTIRDVMMRNGGHQLLVRMTGSPVWSDRTPYPKDLIAIFCEYLLHRKETLPMAQ</sequence>
<dbReference type="Proteomes" id="UP001438008">
    <property type="component" value="Unassembled WGS sequence"/>
</dbReference>
<keyword evidence="2" id="KW-0396">Initiation factor</keyword>
<name>A0ABV1FDH5_9FIRM</name>
<dbReference type="Pfam" id="PF08769">
    <property type="entry name" value="Spo0A_C"/>
    <property type="match status" value="1"/>
</dbReference>
<comment type="caution">
    <text evidence="2">The sequence shown here is derived from an EMBL/GenBank/DDBJ whole genome shotgun (WGS) entry which is preliminary data.</text>
</comment>
<dbReference type="InterPro" id="IPR014879">
    <property type="entry name" value="Spo0A_C"/>
</dbReference>
<proteinExistence type="predicted"/>
<dbReference type="InterPro" id="IPR016032">
    <property type="entry name" value="Sig_transdc_resp-reg_C-effctor"/>
</dbReference>
<reference evidence="2 3" key="1">
    <citation type="submission" date="2024-03" db="EMBL/GenBank/DDBJ databases">
        <title>Human intestinal bacterial collection.</title>
        <authorList>
            <person name="Pauvert C."/>
            <person name="Hitch T.C.A."/>
            <person name="Clavel T."/>
        </authorList>
    </citation>
    <scope>NUCLEOTIDE SEQUENCE [LARGE SCALE GENOMIC DNA]</scope>
    <source>
        <strain evidence="2 3">CLA-AA-H132</strain>
    </source>
</reference>
<dbReference type="Gene3D" id="1.10.10.10">
    <property type="entry name" value="Winged helix-like DNA-binding domain superfamily/Winged helix DNA-binding domain"/>
    <property type="match status" value="1"/>
</dbReference>
<accession>A0ABV1FDH5</accession>
<gene>
    <name evidence="2" type="ORF">WMO29_02865</name>
</gene>
<evidence type="ECO:0000313" key="3">
    <source>
        <dbReference type="Proteomes" id="UP001438008"/>
    </source>
</evidence>
<dbReference type="EMBL" id="JBBMFE010000002">
    <property type="protein sequence ID" value="MEQ2471444.1"/>
    <property type="molecule type" value="Genomic_DNA"/>
</dbReference>
<dbReference type="RefSeq" id="WP_178038862.1">
    <property type="nucleotide sequence ID" value="NZ_JBBMFE010000002.1"/>
</dbReference>
<organism evidence="2 3">
    <name type="scientific">Laedolimicola intestinihominis</name>
    <dbReference type="NCBI Taxonomy" id="3133166"/>
    <lineage>
        <taxon>Bacteria</taxon>
        <taxon>Bacillati</taxon>
        <taxon>Bacillota</taxon>
        <taxon>Clostridia</taxon>
        <taxon>Lachnospirales</taxon>
        <taxon>Lachnospiraceae</taxon>
        <taxon>Laedolimicola</taxon>
    </lineage>
</organism>
<feature type="domain" description="Sporulation initiation factor Spo0A C-terminal" evidence="1">
    <location>
        <begin position="7"/>
        <end position="104"/>
    </location>
</feature>
<dbReference type="GO" id="GO:0003743">
    <property type="term" value="F:translation initiation factor activity"/>
    <property type="evidence" value="ECO:0007669"/>
    <property type="project" value="UniProtKB-KW"/>
</dbReference>
<keyword evidence="2" id="KW-0648">Protein biosynthesis</keyword>
<evidence type="ECO:0000259" key="1">
    <source>
        <dbReference type="Pfam" id="PF08769"/>
    </source>
</evidence>
<keyword evidence="3" id="KW-1185">Reference proteome</keyword>
<dbReference type="SUPFAM" id="SSF46894">
    <property type="entry name" value="C-terminal effector domain of the bipartite response regulators"/>
    <property type="match status" value="1"/>
</dbReference>